<gene>
    <name evidence="7" type="ORF">Atai01_17610</name>
</gene>
<protein>
    <submittedName>
        <fullName evidence="7">Glycosyl transferase</fullName>
    </submittedName>
</protein>
<proteinExistence type="inferred from homology"/>
<dbReference type="InterPro" id="IPR040492">
    <property type="entry name" value="GlfT2_N"/>
</dbReference>
<dbReference type="PANTHER" id="PTHR43179">
    <property type="entry name" value="RHAMNOSYLTRANSFERASE WBBL"/>
    <property type="match status" value="1"/>
</dbReference>
<feature type="domain" description="Galactofuranosyltransferase GlfT2 N-terminal" evidence="5">
    <location>
        <begin position="23"/>
        <end position="138"/>
    </location>
</feature>
<dbReference type="SUPFAM" id="SSF53448">
    <property type="entry name" value="Nucleotide-diphospho-sugar transferases"/>
    <property type="match status" value="1"/>
</dbReference>
<evidence type="ECO:0000256" key="2">
    <source>
        <dbReference type="ARBA" id="ARBA00006739"/>
    </source>
</evidence>
<organism evidence="7 8">
    <name type="scientific">Amycolatopsis taiwanensis</name>
    <dbReference type="NCBI Taxonomy" id="342230"/>
    <lineage>
        <taxon>Bacteria</taxon>
        <taxon>Bacillati</taxon>
        <taxon>Actinomycetota</taxon>
        <taxon>Actinomycetes</taxon>
        <taxon>Pseudonocardiales</taxon>
        <taxon>Pseudonocardiaceae</taxon>
        <taxon>Amycolatopsis</taxon>
    </lineage>
</organism>
<dbReference type="PANTHER" id="PTHR43179:SF12">
    <property type="entry name" value="GALACTOFURANOSYLTRANSFERASE GLFT2"/>
    <property type="match status" value="1"/>
</dbReference>
<dbReference type="Proteomes" id="UP001165136">
    <property type="component" value="Unassembled WGS sequence"/>
</dbReference>
<keyword evidence="8" id="KW-1185">Reference proteome</keyword>
<dbReference type="InterPro" id="IPR029044">
    <property type="entry name" value="Nucleotide-diphossugar_trans"/>
</dbReference>
<evidence type="ECO:0000313" key="8">
    <source>
        <dbReference type="Proteomes" id="UP001165136"/>
    </source>
</evidence>
<evidence type="ECO:0000256" key="3">
    <source>
        <dbReference type="ARBA" id="ARBA00022676"/>
    </source>
</evidence>
<evidence type="ECO:0000256" key="4">
    <source>
        <dbReference type="ARBA" id="ARBA00022679"/>
    </source>
</evidence>
<dbReference type="Pfam" id="PF17994">
    <property type="entry name" value="Glft2_N"/>
    <property type="match status" value="1"/>
</dbReference>
<evidence type="ECO:0000256" key="1">
    <source>
        <dbReference type="ARBA" id="ARBA00004776"/>
    </source>
</evidence>
<name>A0A9W6R035_9PSEU</name>
<dbReference type="EMBL" id="BSTI01000003">
    <property type="protein sequence ID" value="GLY65142.1"/>
    <property type="molecule type" value="Genomic_DNA"/>
</dbReference>
<comment type="caution">
    <text evidence="7">The sequence shown here is derived from an EMBL/GenBank/DDBJ whole genome shotgun (WGS) entry which is preliminary data.</text>
</comment>
<dbReference type="RefSeq" id="WP_285486463.1">
    <property type="nucleotide sequence ID" value="NZ_BSTI01000003.1"/>
</dbReference>
<evidence type="ECO:0000313" key="7">
    <source>
        <dbReference type="EMBL" id="GLY65142.1"/>
    </source>
</evidence>
<feature type="domain" description="Galactofuranosyltransferase-2 C-terminal" evidence="6">
    <location>
        <begin position="421"/>
        <end position="593"/>
    </location>
</feature>
<keyword evidence="3" id="KW-0328">Glycosyltransferase</keyword>
<dbReference type="Gene3D" id="3.90.550.60">
    <property type="match status" value="1"/>
</dbReference>
<evidence type="ECO:0000259" key="5">
    <source>
        <dbReference type="Pfam" id="PF17994"/>
    </source>
</evidence>
<comment type="similarity">
    <text evidence="2">Belongs to the glycosyltransferase 2 family.</text>
</comment>
<dbReference type="Pfam" id="PF13641">
    <property type="entry name" value="Glyco_tranf_2_3"/>
    <property type="match status" value="1"/>
</dbReference>
<accession>A0A9W6R035</accession>
<evidence type="ECO:0000259" key="6">
    <source>
        <dbReference type="Pfam" id="PF19320"/>
    </source>
</evidence>
<dbReference type="InterPro" id="IPR045699">
    <property type="entry name" value="GlfT2_C"/>
</dbReference>
<dbReference type="GO" id="GO:0016757">
    <property type="term" value="F:glycosyltransferase activity"/>
    <property type="evidence" value="ECO:0007669"/>
    <property type="project" value="UniProtKB-KW"/>
</dbReference>
<keyword evidence="4 7" id="KW-0808">Transferase</keyword>
<reference evidence="7" key="1">
    <citation type="submission" date="2023-03" db="EMBL/GenBank/DDBJ databases">
        <title>Amycolatopsis taiwanensis NBRC 103393.</title>
        <authorList>
            <person name="Ichikawa N."/>
            <person name="Sato H."/>
            <person name="Tonouchi N."/>
        </authorList>
    </citation>
    <scope>NUCLEOTIDE SEQUENCE</scope>
    <source>
        <strain evidence="7">NBRC 103393</strain>
    </source>
</reference>
<comment type="pathway">
    <text evidence="1">Cell wall biogenesis; cell wall polysaccharide biosynthesis.</text>
</comment>
<dbReference type="Pfam" id="PF19320">
    <property type="entry name" value="GlfT2_domain3"/>
    <property type="match status" value="1"/>
</dbReference>
<dbReference type="AlphaFoldDB" id="A0A9W6R035"/>
<sequence length="600" mass="66121">MLVQRTLFAPPNDLEPAELYATTERGVAVAERGRVTVAPHALVSTNTYFGRFPASYWQRWTPVGRVRVEARAHGTGRVRLMASDTAGDARPVDGVRVSGAVAEPIGLHATLNRFTDGGALWLEADTEAAELTVGDVRWEVNDRARERPAAVVICTYNRADDCVATLTTLAADVECMAGLDTVYVVDQGSDPVSSRTGFDAVKQALGGKLRYLRQPNLGGAGGFTRGLYEATSGAAENWPYLVLMDDDIALEPDTVPRMIAFAARTEHPAIVGGQMLQQLHPHRLHVSAERADLPHLRAGRPVPGAVHDADLTSTSLDTRVNAEYNAWWSCLIPPDIVREIGYPLPLFFQWDDIEYGLRARAAGYPTVTLPGAGVWHADFAWKDWDDWPRYFSLRNALIVSAVHSDFNVRQATKFLLAEFGRYLVSMRYGLARTLLMAVEDFLRGPQILADGGAQAAAAVRKARADYPETVVHPAHGAPDLPVSYPAPTPSMPRLVLLKRAAWQMLGVARGQATIAAKHNHWWHVSLFDTAVVTDPSQEGVRFRHRNPALLRDLACRGVRVLSEFSRRAPRVGRLYRAAMPELTSRRNWARLFGADSRAHL</sequence>